<dbReference type="Proteomes" id="UP001568894">
    <property type="component" value="Unassembled WGS sequence"/>
</dbReference>
<feature type="domain" description="Major facilitator superfamily (MFS) profile" evidence="8">
    <location>
        <begin position="12"/>
        <end position="478"/>
    </location>
</feature>
<feature type="transmembrane region" description="Helical" evidence="7">
    <location>
        <begin position="387"/>
        <end position="408"/>
    </location>
</feature>
<dbReference type="InterPro" id="IPR020846">
    <property type="entry name" value="MFS_dom"/>
</dbReference>
<comment type="subcellular location">
    <subcellularLocation>
        <location evidence="1">Membrane</location>
        <topology evidence="1">Multi-pass membrane protein</topology>
    </subcellularLocation>
</comment>
<evidence type="ECO:0000256" key="1">
    <source>
        <dbReference type="ARBA" id="ARBA00004141"/>
    </source>
</evidence>
<dbReference type="RefSeq" id="WP_371570453.1">
    <property type="nucleotide sequence ID" value="NZ_JASMRN010000008.1"/>
</dbReference>
<comment type="similarity">
    <text evidence="2">Belongs to the major facilitator superfamily. Nitrate/nitrite porter (TC 2.A.1.8) family.</text>
</comment>
<dbReference type="EMBL" id="JASMRN010000008">
    <property type="protein sequence ID" value="MEZ7515799.1"/>
    <property type="molecule type" value="Genomic_DNA"/>
</dbReference>
<keyword evidence="3 7" id="KW-0812">Transmembrane</keyword>
<evidence type="ECO:0000256" key="2">
    <source>
        <dbReference type="ARBA" id="ARBA00008432"/>
    </source>
</evidence>
<evidence type="ECO:0000259" key="8">
    <source>
        <dbReference type="PROSITE" id="PS50850"/>
    </source>
</evidence>
<sequence length="492" mass="54417">MKSEKSLKQSHKILFLNTLAFTICFACWTLNGVLVTFLVDNGIFNWSMVQVGWLLGIPILTGSLMRLPVGILTDKLGGKVVFSTLLIVCSIPLFLLPFADSFIMFAILSFFFGLVGTSFAVGIGYTSAWYPKEWQGRALGIFGMGNAGAAITTFVAPSLLNHFSVGDLQNGWKILPVLYGFSLLIIGILFIIFAQNKVVEKQMRTLPQMLSTLKSARVWRFGIYYFLVFGCFVAYSQWLLPNFMNVYQTSLVMGGMFATLFSLPSGVIRAFGGYLSDKFGARKVMYWVLSSSVILSALLMIPKMEIITAGAGIMAKKAGVVTAVSANNIQVDQNNFPITEKKTQQTSNNIFPTKSSWQKIIVTQNQQVAKKELLAQGITSIKFDANMWIYLLLVVLIGISWGIGKAAVYKHIPDYFPNEVGVVGGMVGLLGGLGGFFCPIIFSYLLTFTGFWSSSWIFVLLLSAVCLIWMHHTITKMMNNTQPNLSKQIETK</sequence>
<keyword evidence="10" id="KW-1185">Reference proteome</keyword>
<comment type="caution">
    <text evidence="9">The sequence shown here is derived from an EMBL/GenBank/DDBJ whole genome shotgun (WGS) entry which is preliminary data.</text>
</comment>
<dbReference type="PANTHER" id="PTHR23515">
    <property type="entry name" value="HIGH-AFFINITY NITRATE TRANSPORTER 2.3"/>
    <property type="match status" value="1"/>
</dbReference>
<name>A0ABV4KDT4_9FLAO</name>
<feature type="transmembrane region" description="Helical" evidence="7">
    <location>
        <begin position="138"/>
        <end position="160"/>
    </location>
</feature>
<keyword evidence="5" id="KW-0534">Nitrate assimilation</keyword>
<feature type="transmembrane region" description="Helical" evidence="7">
    <location>
        <begin position="76"/>
        <end position="96"/>
    </location>
</feature>
<evidence type="ECO:0000256" key="5">
    <source>
        <dbReference type="ARBA" id="ARBA00023063"/>
    </source>
</evidence>
<gene>
    <name evidence="9" type="ORF">QO192_10965</name>
</gene>
<feature type="transmembrane region" description="Helical" evidence="7">
    <location>
        <begin position="12"/>
        <end position="37"/>
    </location>
</feature>
<protein>
    <submittedName>
        <fullName evidence="9">MFS transporter</fullName>
    </submittedName>
</protein>
<evidence type="ECO:0000256" key="4">
    <source>
        <dbReference type="ARBA" id="ARBA00022989"/>
    </source>
</evidence>
<evidence type="ECO:0000256" key="6">
    <source>
        <dbReference type="ARBA" id="ARBA00023136"/>
    </source>
</evidence>
<reference evidence="9 10" key="1">
    <citation type="submission" date="2023-05" db="EMBL/GenBank/DDBJ databases">
        <title>Adaptations of aquatic viruses from atmosphere-close ecosystems of the Central Arctic Ocean.</title>
        <authorList>
            <person name="Rahlff J."/>
            <person name="Holmfeldt K."/>
        </authorList>
    </citation>
    <scope>NUCLEOTIDE SEQUENCE [LARGE SCALE GENOMIC DNA]</scope>
    <source>
        <strain evidence="9 10">Arc14</strain>
    </source>
</reference>
<feature type="transmembrane region" description="Helical" evidence="7">
    <location>
        <begin position="284"/>
        <end position="301"/>
    </location>
</feature>
<feature type="transmembrane region" description="Helical" evidence="7">
    <location>
        <begin position="102"/>
        <end position="126"/>
    </location>
</feature>
<proteinExistence type="inferred from homology"/>
<evidence type="ECO:0000313" key="10">
    <source>
        <dbReference type="Proteomes" id="UP001568894"/>
    </source>
</evidence>
<feature type="transmembrane region" description="Helical" evidence="7">
    <location>
        <begin position="172"/>
        <end position="194"/>
    </location>
</feature>
<dbReference type="Gene3D" id="1.20.1250.20">
    <property type="entry name" value="MFS general substrate transporter like domains"/>
    <property type="match status" value="2"/>
</dbReference>
<accession>A0ABV4KDT4</accession>
<feature type="transmembrane region" description="Helical" evidence="7">
    <location>
        <begin position="43"/>
        <end position="64"/>
    </location>
</feature>
<evidence type="ECO:0000313" key="9">
    <source>
        <dbReference type="EMBL" id="MEZ7515799.1"/>
    </source>
</evidence>
<organism evidence="9 10">
    <name type="scientific">Flavobacterium frigidarium</name>
    <dbReference type="NCBI Taxonomy" id="99286"/>
    <lineage>
        <taxon>Bacteria</taxon>
        <taxon>Pseudomonadati</taxon>
        <taxon>Bacteroidota</taxon>
        <taxon>Flavobacteriia</taxon>
        <taxon>Flavobacteriales</taxon>
        <taxon>Flavobacteriaceae</taxon>
        <taxon>Flavobacterium</taxon>
    </lineage>
</organism>
<dbReference type="InterPro" id="IPR036259">
    <property type="entry name" value="MFS_trans_sf"/>
</dbReference>
<dbReference type="Pfam" id="PF07690">
    <property type="entry name" value="MFS_1"/>
    <property type="match status" value="1"/>
</dbReference>
<keyword evidence="4 7" id="KW-1133">Transmembrane helix</keyword>
<dbReference type="InterPro" id="IPR011701">
    <property type="entry name" value="MFS"/>
</dbReference>
<keyword evidence="6 7" id="KW-0472">Membrane</keyword>
<dbReference type="InterPro" id="IPR044772">
    <property type="entry name" value="NO3_transporter"/>
</dbReference>
<feature type="transmembrane region" description="Helical" evidence="7">
    <location>
        <begin position="250"/>
        <end position="272"/>
    </location>
</feature>
<feature type="transmembrane region" description="Helical" evidence="7">
    <location>
        <begin position="218"/>
        <end position="238"/>
    </location>
</feature>
<evidence type="ECO:0000256" key="3">
    <source>
        <dbReference type="ARBA" id="ARBA00022692"/>
    </source>
</evidence>
<evidence type="ECO:0000256" key="7">
    <source>
        <dbReference type="SAM" id="Phobius"/>
    </source>
</evidence>
<dbReference type="SUPFAM" id="SSF103473">
    <property type="entry name" value="MFS general substrate transporter"/>
    <property type="match status" value="2"/>
</dbReference>
<feature type="transmembrane region" description="Helical" evidence="7">
    <location>
        <begin position="420"/>
        <end position="445"/>
    </location>
</feature>
<dbReference type="PROSITE" id="PS50850">
    <property type="entry name" value="MFS"/>
    <property type="match status" value="1"/>
</dbReference>
<feature type="transmembrane region" description="Helical" evidence="7">
    <location>
        <begin position="451"/>
        <end position="470"/>
    </location>
</feature>